<gene>
    <name evidence="2" type="ORF">EAH82_19550</name>
</gene>
<dbReference type="InterPro" id="IPR025188">
    <property type="entry name" value="DUF4113"/>
</dbReference>
<organism evidence="2 3">
    <name type="scientific">Variovorax guangxiensis</name>
    <dbReference type="NCBI Taxonomy" id="1775474"/>
    <lineage>
        <taxon>Bacteria</taxon>
        <taxon>Pseudomonadati</taxon>
        <taxon>Pseudomonadota</taxon>
        <taxon>Betaproteobacteria</taxon>
        <taxon>Burkholderiales</taxon>
        <taxon>Comamonadaceae</taxon>
        <taxon>Variovorax</taxon>
    </lineage>
</organism>
<evidence type="ECO:0000313" key="3">
    <source>
        <dbReference type="Proteomes" id="UP000319212"/>
    </source>
</evidence>
<dbReference type="Pfam" id="PF13438">
    <property type="entry name" value="DUF4113"/>
    <property type="match status" value="1"/>
</dbReference>
<evidence type="ECO:0000313" key="2">
    <source>
        <dbReference type="EMBL" id="TPG23699.1"/>
    </source>
</evidence>
<comment type="caution">
    <text evidence="2">The sequence shown here is derived from an EMBL/GenBank/DDBJ whole genome shotgun (WGS) entry which is preliminary data.</text>
</comment>
<dbReference type="AlphaFoldDB" id="A0A502DGV9"/>
<evidence type="ECO:0000259" key="1">
    <source>
        <dbReference type="Pfam" id="PF13438"/>
    </source>
</evidence>
<reference evidence="2 3" key="1">
    <citation type="journal article" date="2019" name="Environ. Microbiol.">
        <title>Species interactions and distinct microbial communities in high Arctic permafrost affected cryosols are associated with the CH4 and CO2 gas fluxes.</title>
        <authorList>
            <person name="Altshuler I."/>
            <person name="Hamel J."/>
            <person name="Turney S."/>
            <person name="Magnuson E."/>
            <person name="Levesque R."/>
            <person name="Greer C."/>
            <person name="Whyte L.G."/>
        </authorList>
    </citation>
    <scope>NUCLEOTIDE SEQUENCE [LARGE SCALE GENOMIC DNA]</scope>
    <source>
        <strain evidence="2 3">S06.C</strain>
    </source>
</reference>
<dbReference type="Proteomes" id="UP000319212">
    <property type="component" value="Unassembled WGS sequence"/>
</dbReference>
<name>A0A502DGV9_9BURK</name>
<proteinExistence type="predicted"/>
<accession>A0A502DGV9</accession>
<protein>
    <submittedName>
        <fullName evidence="2">DUF4113 domain-containing protein</fullName>
    </submittedName>
</protein>
<sequence>MNTRYGRGSIQLASAGVGGSDRTWTMKQELKTPNYTTCWNDLPRARA</sequence>
<dbReference type="OrthoDB" id="9808813at2"/>
<feature type="domain" description="DUF4113" evidence="1">
    <location>
        <begin position="1"/>
        <end position="45"/>
    </location>
</feature>
<dbReference type="EMBL" id="RCZI01000008">
    <property type="protein sequence ID" value="TPG23699.1"/>
    <property type="molecule type" value="Genomic_DNA"/>
</dbReference>
<dbReference type="RefSeq" id="WP_140845001.1">
    <property type="nucleotide sequence ID" value="NZ_RCZI01000008.1"/>
</dbReference>